<organism evidence="9 10">
    <name type="scientific">Alkaliphilus oremlandii (strain OhILAs)</name>
    <name type="common">Clostridium oremlandii (strain OhILAs)</name>
    <dbReference type="NCBI Taxonomy" id="350688"/>
    <lineage>
        <taxon>Bacteria</taxon>
        <taxon>Bacillati</taxon>
        <taxon>Bacillota</taxon>
        <taxon>Clostridia</taxon>
        <taxon>Peptostreptococcales</taxon>
        <taxon>Natronincolaceae</taxon>
        <taxon>Alkaliphilus</taxon>
    </lineage>
</organism>
<dbReference type="HOGENOM" id="CLU_013016_1_0_9"/>
<name>A8MKL1_ALKOO</name>
<evidence type="ECO:0000256" key="7">
    <source>
        <dbReference type="ARBA" id="ARBA00023136"/>
    </source>
</evidence>
<dbReference type="InterPro" id="IPR037294">
    <property type="entry name" value="ABC_BtuC-like"/>
</dbReference>
<feature type="transmembrane region" description="Helical" evidence="8">
    <location>
        <begin position="151"/>
        <end position="173"/>
    </location>
</feature>
<dbReference type="PANTHER" id="PTHR30472">
    <property type="entry name" value="FERRIC ENTEROBACTIN TRANSPORT SYSTEM PERMEASE PROTEIN"/>
    <property type="match status" value="1"/>
</dbReference>
<dbReference type="STRING" id="350688.Clos_2812"/>
<keyword evidence="10" id="KW-1185">Reference proteome</keyword>
<protein>
    <submittedName>
        <fullName evidence="9">Transport system permease protein</fullName>
    </submittedName>
</protein>
<dbReference type="Gene3D" id="1.10.3470.10">
    <property type="entry name" value="ABC transporter involved in vitamin B12 uptake, BtuC"/>
    <property type="match status" value="1"/>
</dbReference>
<evidence type="ECO:0000256" key="1">
    <source>
        <dbReference type="ARBA" id="ARBA00004651"/>
    </source>
</evidence>
<evidence type="ECO:0000256" key="5">
    <source>
        <dbReference type="ARBA" id="ARBA00022692"/>
    </source>
</evidence>
<feature type="transmembrane region" description="Helical" evidence="8">
    <location>
        <begin position="121"/>
        <end position="139"/>
    </location>
</feature>
<comment type="subcellular location">
    <subcellularLocation>
        <location evidence="1">Cell membrane</location>
        <topology evidence="1">Multi-pass membrane protein</topology>
    </subcellularLocation>
</comment>
<dbReference type="AlphaFoldDB" id="A8MKL1"/>
<evidence type="ECO:0000313" key="10">
    <source>
        <dbReference type="Proteomes" id="UP000000269"/>
    </source>
</evidence>
<accession>A8MKL1</accession>
<feature type="transmembrane region" description="Helical" evidence="8">
    <location>
        <begin position="64"/>
        <end position="81"/>
    </location>
</feature>
<evidence type="ECO:0000256" key="4">
    <source>
        <dbReference type="ARBA" id="ARBA00022475"/>
    </source>
</evidence>
<sequence length="335" mass="35605">MKKKISVPVFILSVSPVFIILALVASIIYGSKSIDLNIIWDAIFNFDPGNVNHQIIIHSRIPRAIGSLIIGAFLAMSGAIMQGMTRNYLASPTIMGGSDGSALLITICSIFIPNISSKEQILFSFIGSALGVFIVFGIASLLPNGLSPVRLALIGTIIGTFLSGVSAALANYFQVSQDISFWYNARLHQLNPSHIKLAVPIAIVGIFIAIAISGSITILSLGEEIAISLGQNTKATKVVAMAVISILTGTSVALVGKIGFVGLLVPHIVRFLVGIDYKWIIPCSAVIGGVFLVFCDLLSRFINYPFETPIGVVTSMIGVPFFLYLARKKGGGKHA</sequence>
<feature type="transmembrane region" description="Helical" evidence="8">
    <location>
        <begin position="93"/>
        <end position="112"/>
    </location>
</feature>
<dbReference type="InterPro" id="IPR000522">
    <property type="entry name" value="ABC_transptr_permease_BtuC"/>
</dbReference>
<evidence type="ECO:0000313" key="9">
    <source>
        <dbReference type="EMBL" id="ABW20343.1"/>
    </source>
</evidence>
<keyword evidence="4" id="KW-1003">Cell membrane</keyword>
<dbReference type="GO" id="GO:0022857">
    <property type="term" value="F:transmembrane transporter activity"/>
    <property type="evidence" value="ECO:0007669"/>
    <property type="project" value="InterPro"/>
</dbReference>
<dbReference type="KEGG" id="aoe:Clos_2812"/>
<feature type="transmembrane region" description="Helical" evidence="8">
    <location>
        <begin position="239"/>
        <end position="265"/>
    </location>
</feature>
<reference evidence="10" key="1">
    <citation type="submission" date="2007-10" db="EMBL/GenBank/DDBJ databases">
        <title>Complete genome of Alkaliphilus oremlandii OhILAs.</title>
        <authorList>
            <person name="Copeland A."/>
            <person name="Lucas S."/>
            <person name="Lapidus A."/>
            <person name="Barry K."/>
            <person name="Detter J.C."/>
            <person name="Glavina del Rio T."/>
            <person name="Hammon N."/>
            <person name="Israni S."/>
            <person name="Dalin E."/>
            <person name="Tice H."/>
            <person name="Pitluck S."/>
            <person name="Chain P."/>
            <person name="Malfatti S."/>
            <person name="Shin M."/>
            <person name="Vergez L."/>
            <person name="Schmutz J."/>
            <person name="Larimer F."/>
            <person name="Land M."/>
            <person name="Hauser L."/>
            <person name="Kyrpides N."/>
            <person name="Mikhailova N."/>
            <person name="Stolz J.F."/>
            <person name="Dawson A."/>
            <person name="Fisher E."/>
            <person name="Crable B."/>
            <person name="Perera E."/>
            <person name="Lisak J."/>
            <person name="Ranganathan M."/>
            <person name="Basu P."/>
            <person name="Richardson P."/>
        </authorList>
    </citation>
    <scope>NUCLEOTIDE SEQUENCE [LARGE SCALE GENOMIC DNA]</scope>
    <source>
        <strain evidence="10">OhILAs</strain>
    </source>
</reference>
<dbReference type="CDD" id="cd06550">
    <property type="entry name" value="TM_ABC_iron-siderophores_like"/>
    <property type="match status" value="1"/>
</dbReference>
<gene>
    <name evidence="9" type="ordered locus">Clos_2812</name>
</gene>
<dbReference type="SUPFAM" id="SSF81345">
    <property type="entry name" value="ABC transporter involved in vitamin B12 uptake, BtuC"/>
    <property type="match status" value="1"/>
</dbReference>
<evidence type="ECO:0000256" key="3">
    <source>
        <dbReference type="ARBA" id="ARBA00022448"/>
    </source>
</evidence>
<dbReference type="Proteomes" id="UP000000269">
    <property type="component" value="Chromosome"/>
</dbReference>
<feature type="transmembrane region" description="Helical" evidence="8">
    <location>
        <begin position="6"/>
        <end position="29"/>
    </location>
</feature>
<dbReference type="FunFam" id="1.10.3470.10:FF:000001">
    <property type="entry name" value="Vitamin B12 ABC transporter permease BtuC"/>
    <property type="match status" value="1"/>
</dbReference>
<feature type="transmembrane region" description="Helical" evidence="8">
    <location>
        <begin position="308"/>
        <end position="326"/>
    </location>
</feature>
<dbReference type="GO" id="GO:0033214">
    <property type="term" value="P:siderophore-iron import into cell"/>
    <property type="evidence" value="ECO:0007669"/>
    <property type="project" value="TreeGrafter"/>
</dbReference>
<comment type="similarity">
    <text evidence="2">Belongs to the binding-protein-dependent transport system permease family. FecCD subfamily.</text>
</comment>
<dbReference type="PANTHER" id="PTHR30472:SF30">
    <property type="entry name" value="IRON-UPTAKE SYSTEM PERMEASE PROTEIN FEUB"/>
    <property type="match status" value="1"/>
</dbReference>
<keyword evidence="7 8" id="KW-0472">Membrane</keyword>
<keyword evidence="5 8" id="KW-0812">Transmembrane</keyword>
<evidence type="ECO:0000256" key="6">
    <source>
        <dbReference type="ARBA" id="ARBA00022989"/>
    </source>
</evidence>
<dbReference type="EMBL" id="CP000853">
    <property type="protein sequence ID" value="ABW20343.1"/>
    <property type="molecule type" value="Genomic_DNA"/>
</dbReference>
<keyword evidence="6 8" id="KW-1133">Transmembrane helix</keyword>
<feature type="transmembrane region" description="Helical" evidence="8">
    <location>
        <begin position="194"/>
        <end position="219"/>
    </location>
</feature>
<dbReference type="Pfam" id="PF01032">
    <property type="entry name" value="FecCD"/>
    <property type="match status" value="1"/>
</dbReference>
<feature type="transmembrane region" description="Helical" evidence="8">
    <location>
        <begin position="277"/>
        <end position="302"/>
    </location>
</feature>
<evidence type="ECO:0000256" key="8">
    <source>
        <dbReference type="SAM" id="Phobius"/>
    </source>
</evidence>
<dbReference type="RefSeq" id="WP_012160650.1">
    <property type="nucleotide sequence ID" value="NC_009922.1"/>
</dbReference>
<dbReference type="eggNOG" id="COG0609">
    <property type="taxonomic scope" value="Bacteria"/>
</dbReference>
<evidence type="ECO:0000256" key="2">
    <source>
        <dbReference type="ARBA" id="ARBA00007935"/>
    </source>
</evidence>
<keyword evidence="3" id="KW-0813">Transport</keyword>
<dbReference type="GO" id="GO:0005886">
    <property type="term" value="C:plasma membrane"/>
    <property type="evidence" value="ECO:0007669"/>
    <property type="project" value="UniProtKB-SubCell"/>
</dbReference>
<proteinExistence type="inferred from homology"/>
<dbReference type="OrthoDB" id="9792889at2"/>